<name>A0AAV4NC50_9ARAC</name>
<proteinExistence type="predicted"/>
<reference evidence="2 3" key="1">
    <citation type="submission" date="2021-06" db="EMBL/GenBank/DDBJ databases">
        <title>Caerostris darwini draft genome.</title>
        <authorList>
            <person name="Kono N."/>
            <person name="Arakawa K."/>
        </authorList>
    </citation>
    <scope>NUCLEOTIDE SEQUENCE [LARGE SCALE GENOMIC DNA]</scope>
</reference>
<feature type="compositionally biased region" description="Basic and acidic residues" evidence="1">
    <location>
        <begin position="9"/>
        <end position="27"/>
    </location>
</feature>
<dbReference type="AlphaFoldDB" id="A0AAV4NC50"/>
<keyword evidence="3" id="KW-1185">Reference proteome</keyword>
<gene>
    <name evidence="2" type="ORF">CDAR_370941</name>
</gene>
<accession>A0AAV4NC50</accession>
<evidence type="ECO:0000313" key="3">
    <source>
        <dbReference type="Proteomes" id="UP001054837"/>
    </source>
</evidence>
<dbReference type="Proteomes" id="UP001054837">
    <property type="component" value="Unassembled WGS sequence"/>
</dbReference>
<dbReference type="EMBL" id="BPLQ01001493">
    <property type="protein sequence ID" value="GIX82228.1"/>
    <property type="molecule type" value="Genomic_DNA"/>
</dbReference>
<evidence type="ECO:0000313" key="2">
    <source>
        <dbReference type="EMBL" id="GIX82228.1"/>
    </source>
</evidence>
<comment type="caution">
    <text evidence="2">The sequence shown here is derived from an EMBL/GenBank/DDBJ whole genome shotgun (WGS) entry which is preliminary data.</text>
</comment>
<evidence type="ECO:0000256" key="1">
    <source>
        <dbReference type="SAM" id="MobiDB-lite"/>
    </source>
</evidence>
<protein>
    <submittedName>
        <fullName evidence="2">Uncharacterized protein</fullName>
    </submittedName>
</protein>
<sequence>MKLSLKSIQQERRSSKTDNDINEASKEKSKISLLITLSSPNPHSKQSSFKTLTQTNPCSPMKFGIRAFSSAKQQTSISFMCSLNSFLLLFPNSLKVMQYHLRILNYNSLERSEEKKKRGVMY</sequence>
<organism evidence="2 3">
    <name type="scientific">Caerostris darwini</name>
    <dbReference type="NCBI Taxonomy" id="1538125"/>
    <lineage>
        <taxon>Eukaryota</taxon>
        <taxon>Metazoa</taxon>
        <taxon>Ecdysozoa</taxon>
        <taxon>Arthropoda</taxon>
        <taxon>Chelicerata</taxon>
        <taxon>Arachnida</taxon>
        <taxon>Araneae</taxon>
        <taxon>Araneomorphae</taxon>
        <taxon>Entelegynae</taxon>
        <taxon>Araneoidea</taxon>
        <taxon>Araneidae</taxon>
        <taxon>Caerostris</taxon>
    </lineage>
</organism>
<feature type="region of interest" description="Disordered" evidence="1">
    <location>
        <begin position="1"/>
        <end position="27"/>
    </location>
</feature>